<dbReference type="PANTHER" id="PTHR30137:SF16">
    <property type="entry name" value="BLL0895 PROTEIN"/>
    <property type="match status" value="1"/>
</dbReference>
<keyword evidence="4 6" id="KW-0503">Monooxygenase</keyword>
<comment type="similarity">
    <text evidence="1">Belongs to the bacterial luciferase oxidoreductase family.</text>
</comment>
<keyword evidence="3" id="KW-0560">Oxidoreductase</keyword>
<protein>
    <submittedName>
        <fullName evidence="6">Flavin-dependent oxidoreductase, luciferase family (Includes alkanesulfonate monooxygenase SsuD and methylene tetrahydromethanopterin reductase)</fullName>
    </submittedName>
</protein>
<dbReference type="EMBL" id="FNEW01000007">
    <property type="protein sequence ID" value="SDK34680.1"/>
    <property type="molecule type" value="Genomic_DNA"/>
</dbReference>
<feature type="domain" description="Luciferase-like" evidence="5">
    <location>
        <begin position="1"/>
        <end position="321"/>
    </location>
</feature>
<evidence type="ECO:0000256" key="2">
    <source>
        <dbReference type="ARBA" id="ARBA00022630"/>
    </source>
</evidence>
<sequence length="362" mass="39572">MKLGTFAMPLHPASRPLVDIIKENTDKIILADQLGFDEAWIGEHISCVTEPISSPMMFLASLISQTKNIKFATGVIALPNHHPALVAAEAAQFDHMSKGRFIFGVGPGGLASDMELFGNLDGDIRNERMAESISTILKIWSQDPPYDIPGKHWPIKLTEMIIPELGVGFMGKPYQKPHPPIALSSMSPGSGSVAYAAKKGWIPVTANFAPESTVISHWQKYVEGCQAAGRDPTGKDWTVARNVLIGESDAQAEDWLLDPKGSNIFYFDYLWEVLKRADYTIVAKPDINMKDEDVTVEAIVKASVIYGSPKTVAEKIISLRERSGPFGTLLMAGLDGSGNNLERERLSMQRLAKDVLPIVNAA</sequence>
<dbReference type="InterPro" id="IPR011251">
    <property type="entry name" value="Luciferase-like_dom"/>
</dbReference>
<dbReference type="Pfam" id="PF00296">
    <property type="entry name" value="Bac_luciferase"/>
    <property type="match status" value="1"/>
</dbReference>
<evidence type="ECO:0000259" key="5">
    <source>
        <dbReference type="Pfam" id="PF00296"/>
    </source>
</evidence>
<evidence type="ECO:0000256" key="1">
    <source>
        <dbReference type="ARBA" id="ARBA00010426"/>
    </source>
</evidence>
<reference evidence="6 7" key="1">
    <citation type="submission" date="2016-10" db="EMBL/GenBank/DDBJ databases">
        <authorList>
            <person name="Varghese N."/>
            <person name="Submissions S."/>
        </authorList>
    </citation>
    <scope>NUCLEOTIDE SEQUENCE [LARGE SCALE GENOMIC DNA]</scope>
    <source>
        <strain evidence="6 7">PDC82</strain>
    </source>
</reference>
<gene>
    <name evidence="6" type="ORF">SAMN05428983_4679</name>
</gene>
<dbReference type="Proteomes" id="UP000198917">
    <property type="component" value="Unassembled WGS sequence"/>
</dbReference>
<keyword evidence="2" id="KW-0285">Flavoprotein</keyword>
<accession>A0A7Z7BRX6</accession>
<evidence type="ECO:0000256" key="4">
    <source>
        <dbReference type="ARBA" id="ARBA00023033"/>
    </source>
</evidence>
<dbReference type="InterPro" id="IPR050766">
    <property type="entry name" value="Bact_Lucif_Oxidored"/>
</dbReference>
<evidence type="ECO:0000313" key="6">
    <source>
        <dbReference type="EMBL" id="SDK34680.1"/>
    </source>
</evidence>
<proteinExistence type="inferred from homology"/>
<dbReference type="SUPFAM" id="SSF51679">
    <property type="entry name" value="Bacterial luciferase-like"/>
    <property type="match status" value="1"/>
</dbReference>
<dbReference type="GO" id="GO:0004497">
    <property type="term" value="F:monooxygenase activity"/>
    <property type="evidence" value="ECO:0007669"/>
    <property type="project" value="UniProtKB-KW"/>
</dbReference>
<name>A0A7Z7BRX6_9HYPH</name>
<dbReference type="GO" id="GO:0016705">
    <property type="term" value="F:oxidoreductase activity, acting on paired donors, with incorporation or reduction of molecular oxygen"/>
    <property type="evidence" value="ECO:0007669"/>
    <property type="project" value="InterPro"/>
</dbReference>
<dbReference type="GO" id="GO:0005829">
    <property type="term" value="C:cytosol"/>
    <property type="evidence" value="ECO:0007669"/>
    <property type="project" value="TreeGrafter"/>
</dbReference>
<dbReference type="PANTHER" id="PTHR30137">
    <property type="entry name" value="LUCIFERASE-LIKE MONOOXYGENASE"/>
    <property type="match status" value="1"/>
</dbReference>
<organism evidence="6 7">
    <name type="scientific">Agrobacterium fabrum</name>
    <dbReference type="NCBI Taxonomy" id="1176649"/>
    <lineage>
        <taxon>Bacteria</taxon>
        <taxon>Pseudomonadati</taxon>
        <taxon>Pseudomonadota</taxon>
        <taxon>Alphaproteobacteria</taxon>
        <taxon>Hyphomicrobiales</taxon>
        <taxon>Rhizobiaceae</taxon>
        <taxon>Rhizobium/Agrobacterium group</taxon>
        <taxon>Agrobacterium</taxon>
        <taxon>Agrobacterium tumefaciens complex</taxon>
    </lineage>
</organism>
<dbReference type="InterPro" id="IPR036661">
    <property type="entry name" value="Luciferase-like_sf"/>
</dbReference>
<evidence type="ECO:0000313" key="7">
    <source>
        <dbReference type="Proteomes" id="UP000198917"/>
    </source>
</evidence>
<dbReference type="Gene3D" id="3.20.20.30">
    <property type="entry name" value="Luciferase-like domain"/>
    <property type="match status" value="1"/>
</dbReference>
<comment type="caution">
    <text evidence="6">The sequence shown here is derived from an EMBL/GenBank/DDBJ whole genome shotgun (WGS) entry which is preliminary data.</text>
</comment>
<evidence type="ECO:0000256" key="3">
    <source>
        <dbReference type="ARBA" id="ARBA00023002"/>
    </source>
</evidence>
<dbReference type="AlphaFoldDB" id="A0A7Z7BRX6"/>
<dbReference type="RefSeq" id="WP_092734817.1">
    <property type="nucleotide sequence ID" value="NZ_FNEW01000007.1"/>
</dbReference>